<feature type="active site" description="Nucleophile" evidence="9">
    <location>
        <position position="125"/>
    </location>
</feature>
<keyword evidence="6" id="KW-0119">Carbohydrate metabolism</keyword>
<evidence type="ECO:0000256" key="2">
    <source>
        <dbReference type="ARBA" id="ARBA00007793"/>
    </source>
</evidence>
<dbReference type="Pfam" id="PF00024">
    <property type="entry name" value="PAN_1"/>
    <property type="match status" value="1"/>
</dbReference>
<dbReference type="InterPro" id="IPR052288">
    <property type="entry name" value="GH45_Enzymes"/>
</dbReference>
<dbReference type="AlphaFoldDB" id="A0A267EPW3"/>
<dbReference type="PANTHER" id="PTHR39730:SF1">
    <property type="entry name" value="ENDOGLUCANASE 1"/>
    <property type="match status" value="1"/>
</dbReference>
<dbReference type="Gene3D" id="2.40.40.10">
    <property type="entry name" value="RlpA-like domain"/>
    <property type="match status" value="1"/>
</dbReference>
<dbReference type="STRING" id="282301.A0A267EPW3"/>
<dbReference type="Pfam" id="PF02015">
    <property type="entry name" value="Glyco_hydro_45"/>
    <property type="match status" value="1"/>
</dbReference>
<dbReference type="GO" id="GO:0030245">
    <property type="term" value="P:cellulose catabolic process"/>
    <property type="evidence" value="ECO:0007669"/>
    <property type="project" value="UniProtKB-KW"/>
</dbReference>
<feature type="signal peptide" evidence="10">
    <location>
        <begin position="1"/>
        <end position="24"/>
    </location>
</feature>
<keyword evidence="5" id="KW-0136">Cellulose degradation</keyword>
<dbReference type="InterPro" id="IPR036908">
    <property type="entry name" value="RlpA-like_sf"/>
</dbReference>
<evidence type="ECO:0000256" key="5">
    <source>
        <dbReference type="ARBA" id="ARBA00023001"/>
    </source>
</evidence>
<evidence type="ECO:0000313" key="12">
    <source>
        <dbReference type="EMBL" id="PAA63531.1"/>
    </source>
</evidence>
<dbReference type="PANTHER" id="PTHR39730">
    <property type="entry name" value="ENDOGLUCANASE 1"/>
    <property type="match status" value="1"/>
</dbReference>
<evidence type="ECO:0000256" key="3">
    <source>
        <dbReference type="ARBA" id="ARBA00012601"/>
    </source>
</evidence>
<feature type="non-terminal residue" evidence="12">
    <location>
        <position position="1"/>
    </location>
</feature>
<evidence type="ECO:0000256" key="10">
    <source>
        <dbReference type="SAM" id="SignalP"/>
    </source>
</evidence>
<evidence type="ECO:0000256" key="1">
    <source>
        <dbReference type="ARBA" id="ARBA00000966"/>
    </source>
</evidence>
<dbReference type="PROSITE" id="PS01140">
    <property type="entry name" value="GLYCOSYL_HYDROL_F45"/>
    <property type="match status" value="1"/>
</dbReference>
<accession>A0A267EPW3</accession>
<keyword evidence="8" id="KW-0624">Polysaccharide degradation</keyword>
<protein>
    <recommendedName>
        <fullName evidence="3 9">Cellulase</fullName>
        <ecNumber evidence="3 9">3.2.1.4</ecNumber>
    </recommendedName>
</protein>
<keyword evidence="10" id="KW-0732">Signal</keyword>
<keyword evidence="13" id="KW-1185">Reference proteome</keyword>
<evidence type="ECO:0000259" key="11">
    <source>
        <dbReference type="PROSITE" id="PS01140"/>
    </source>
</evidence>
<evidence type="ECO:0000256" key="7">
    <source>
        <dbReference type="ARBA" id="ARBA00023295"/>
    </source>
</evidence>
<evidence type="ECO:0000256" key="9">
    <source>
        <dbReference type="PROSITE-ProRule" id="PRU10069"/>
    </source>
</evidence>
<gene>
    <name evidence="12" type="ORF">BOX15_Mlig002476g2</name>
</gene>
<comment type="caution">
    <text evidence="12">The sequence shown here is derived from an EMBL/GenBank/DDBJ whole genome shotgun (WGS) entry which is preliminary data.</text>
</comment>
<reference evidence="12 13" key="1">
    <citation type="submission" date="2017-06" db="EMBL/GenBank/DDBJ databases">
        <title>A platform for efficient transgenesis in Macrostomum lignano, a flatworm model organism for stem cell research.</title>
        <authorList>
            <person name="Berezikov E."/>
        </authorList>
    </citation>
    <scope>NUCLEOTIDE SEQUENCE [LARGE SCALE GENOMIC DNA]</scope>
    <source>
        <strain evidence="12">DV1</strain>
        <tissue evidence="12">Whole organism</tissue>
    </source>
</reference>
<dbReference type="Gene3D" id="3.50.4.10">
    <property type="entry name" value="Hepatocyte Growth Factor"/>
    <property type="match status" value="1"/>
</dbReference>
<dbReference type="SUPFAM" id="SSF50685">
    <property type="entry name" value="Barwin-like endoglucanases"/>
    <property type="match status" value="1"/>
</dbReference>
<feature type="domain" description="Glycosyl hydrolases family 45 active site" evidence="11">
    <location>
        <begin position="120"/>
        <end position="131"/>
    </location>
</feature>
<evidence type="ECO:0000256" key="4">
    <source>
        <dbReference type="ARBA" id="ARBA00022801"/>
    </source>
</evidence>
<feature type="chain" id="PRO_5012085819" description="Cellulase" evidence="10">
    <location>
        <begin position="25"/>
        <end position="323"/>
    </location>
</feature>
<evidence type="ECO:0000256" key="6">
    <source>
        <dbReference type="ARBA" id="ARBA00023277"/>
    </source>
</evidence>
<dbReference type="InterPro" id="IPR003609">
    <property type="entry name" value="Pan_app"/>
</dbReference>
<proteinExistence type="inferred from homology"/>
<sequence length="323" mass="34447">DMALRHSCLLVAAVLVLCSSSVLANINWNGNNWAHGCDFRNNDLSNVRIPSEQCGGRCANTQGCTHFTWTQHNGGTCWMKRGSVSKSDAFPTGDMTMVCGVIEDNGGGGGGGGNKVPGFTTRYWDCCKPSCSWPGKVPGHNKYVRACYRDGYGVTSDPNGASGCNGGPVFACNNNKPWAVSDQLAYGFAAATIPGLDESGRCCACYKLDFTNGPVQGKSMVVQVTNSGGDVHPNQFDLQIPGGGVGIFNGCSAQWNAGPDGWGQRYGGVSRRSECGSLPAQIRDGCYWRFDWFRGADNPAMVYSRVRCPDALVAISGCRRDDD</sequence>
<dbReference type="InterPro" id="IPR000334">
    <property type="entry name" value="Glyco_hydro_45"/>
</dbReference>
<dbReference type="EC" id="3.2.1.4" evidence="3 9"/>
<comment type="similarity">
    <text evidence="2">Belongs to the glycosyl hydrolase 45 (cellulase K) family.</text>
</comment>
<dbReference type="GO" id="GO:0008810">
    <property type="term" value="F:cellulase activity"/>
    <property type="evidence" value="ECO:0007669"/>
    <property type="project" value="UniProtKB-EC"/>
</dbReference>
<evidence type="ECO:0000256" key="8">
    <source>
        <dbReference type="ARBA" id="ARBA00023326"/>
    </source>
</evidence>
<dbReference type="Proteomes" id="UP000215902">
    <property type="component" value="Unassembled WGS sequence"/>
</dbReference>
<evidence type="ECO:0000313" key="13">
    <source>
        <dbReference type="Proteomes" id="UP000215902"/>
    </source>
</evidence>
<dbReference type="EMBL" id="NIVC01001835">
    <property type="protein sequence ID" value="PAA63531.1"/>
    <property type="molecule type" value="Genomic_DNA"/>
</dbReference>
<organism evidence="12 13">
    <name type="scientific">Macrostomum lignano</name>
    <dbReference type="NCBI Taxonomy" id="282301"/>
    <lineage>
        <taxon>Eukaryota</taxon>
        <taxon>Metazoa</taxon>
        <taxon>Spiralia</taxon>
        <taxon>Lophotrochozoa</taxon>
        <taxon>Platyhelminthes</taxon>
        <taxon>Rhabditophora</taxon>
        <taxon>Macrostomorpha</taxon>
        <taxon>Macrostomida</taxon>
        <taxon>Macrostomidae</taxon>
        <taxon>Macrostomum</taxon>
    </lineage>
</organism>
<dbReference type="OrthoDB" id="10035502at2759"/>
<keyword evidence="4" id="KW-0378">Hydrolase</keyword>
<comment type="catalytic activity">
    <reaction evidence="1 9">
        <text>Endohydrolysis of (1-&gt;4)-beta-D-glucosidic linkages in cellulose, lichenin and cereal beta-D-glucans.</text>
        <dbReference type="EC" id="3.2.1.4"/>
    </reaction>
</comment>
<name>A0A267EPW3_9PLAT</name>
<keyword evidence="7" id="KW-0326">Glycosidase</keyword>